<dbReference type="PROSITE" id="PS00237">
    <property type="entry name" value="G_PROTEIN_RECEP_F1_1"/>
    <property type="match status" value="1"/>
</dbReference>
<keyword evidence="3 10" id="KW-0812">Transmembrane</keyword>
<dbReference type="InParanoid" id="H9GQC9"/>
<organism evidence="13 14">
    <name type="scientific">Anolis carolinensis</name>
    <name type="common">Green anole</name>
    <name type="synonym">American chameleon</name>
    <dbReference type="NCBI Taxonomy" id="28377"/>
    <lineage>
        <taxon>Eukaryota</taxon>
        <taxon>Metazoa</taxon>
        <taxon>Chordata</taxon>
        <taxon>Craniata</taxon>
        <taxon>Vertebrata</taxon>
        <taxon>Euteleostomi</taxon>
        <taxon>Lepidosauria</taxon>
        <taxon>Squamata</taxon>
        <taxon>Bifurcata</taxon>
        <taxon>Unidentata</taxon>
        <taxon>Episquamata</taxon>
        <taxon>Toxicofera</taxon>
        <taxon>Iguania</taxon>
        <taxon>Dactyloidae</taxon>
        <taxon>Anolis</taxon>
    </lineage>
</organism>
<evidence type="ECO:0000256" key="1">
    <source>
        <dbReference type="ARBA" id="ARBA00004651"/>
    </source>
</evidence>
<evidence type="ECO:0000256" key="6">
    <source>
        <dbReference type="ARBA" id="ARBA00023040"/>
    </source>
</evidence>
<evidence type="ECO:0000313" key="14">
    <source>
        <dbReference type="Proteomes" id="UP000001646"/>
    </source>
</evidence>
<evidence type="ECO:0000256" key="11">
    <source>
        <dbReference type="RuleBase" id="RU363047"/>
    </source>
</evidence>
<name>H9GQC9_ANOCA</name>
<sequence>MSNMEMKNQTRISEFILLGFEDLHYLKIPLFLLFFFIYILTLAGNLLIIILVVTDQHLHIPMYLFLGNLSCLEVCSSSTILPKVLASFLLTNKAILIRDCMLQYFFFCGFTGTECYLLSVMSYDRYIAICKPLHYATLMNNRFCRNMAFVSWLNGFLASAVVVLCMSQLIFCGPNEINHFFCDSPPVLKLSCSDTHAVSMVIFLLSSAFTFPPFILTLISYVCIISTILRISSVAGRQKTFSTCSSHLLVVTIFYGTLMSVYVLPETNKVINLKKIFSLFYTILTPMVNPFIYSLRNQEVKMAAKKLFHKCWTIS</sequence>
<comment type="similarity">
    <text evidence="10">Belongs to the G-protein coupled receptor 1 family.</text>
</comment>
<feature type="transmembrane region" description="Helical" evidence="11">
    <location>
        <begin position="28"/>
        <end position="53"/>
    </location>
</feature>
<evidence type="ECO:0000256" key="9">
    <source>
        <dbReference type="ARBA" id="ARBA00023224"/>
    </source>
</evidence>
<proteinExistence type="inferred from homology"/>
<dbReference type="PRINTS" id="PR00237">
    <property type="entry name" value="GPCRRHODOPSN"/>
</dbReference>
<feature type="transmembrane region" description="Helical" evidence="11">
    <location>
        <begin position="241"/>
        <end position="264"/>
    </location>
</feature>
<evidence type="ECO:0000256" key="5">
    <source>
        <dbReference type="ARBA" id="ARBA00022989"/>
    </source>
</evidence>
<feature type="transmembrane region" description="Helical" evidence="11">
    <location>
        <begin position="276"/>
        <end position="295"/>
    </location>
</feature>
<dbReference type="PRINTS" id="PR00245">
    <property type="entry name" value="OLFACTORYR"/>
</dbReference>
<feature type="domain" description="G-protein coupled receptors family 1 profile" evidence="12">
    <location>
        <begin position="44"/>
        <end position="293"/>
    </location>
</feature>
<keyword evidence="4 11" id="KW-0552">Olfaction</keyword>
<dbReference type="CDD" id="cd15911">
    <property type="entry name" value="7tmA_OR11A-like"/>
    <property type="match status" value="1"/>
</dbReference>
<dbReference type="InterPro" id="IPR050516">
    <property type="entry name" value="Olfactory_GPCR"/>
</dbReference>
<evidence type="ECO:0000256" key="2">
    <source>
        <dbReference type="ARBA" id="ARBA00022475"/>
    </source>
</evidence>
<evidence type="ECO:0000313" key="13">
    <source>
        <dbReference type="Ensembl" id="ENSACAP00000018109.1"/>
    </source>
</evidence>
<dbReference type="Gene3D" id="1.20.1070.10">
    <property type="entry name" value="Rhodopsin 7-helix transmembrane proteins"/>
    <property type="match status" value="1"/>
</dbReference>
<dbReference type="AlphaFoldDB" id="H9GQC9"/>
<dbReference type="PANTHER" id="PTHR26452">
    <property type="entry name" value="OLFACTORY RECEPTOR"/>
    <property type="match status" value="1"/>
</dbReference>
<dbReference type="RefSeq" id="XP_003224579.3">
    <property type="nucleotide sequence ID" value="XM_003224531.3"/>
</dbReference>
<feature type="transmembrane region" description="Helical" evidence="11">
    <location>
        <begin position="149"/>
        <end position="171"/>
    </location>
</feature>
<dbReference type="InterPro" id="IPR000276">
    <property type="entry name" value="GPCR_Rhodpsn"/>
</dbReference>
<accession>H9GQC9</accession>
<feature type="transmembrane region" description="Helical" evidence="11">
    <location>
        <begin position="200"/>
        <end position="229"/>
    </location>
</feature>
<dbReference type="GO" id="GO:0005886">
    <property type="term" value="C:plasma membrane"/>
    <property type="evidence" value="ECO:0007669"/>
    <property type="project" value="UniProtKB-SubCell"/>
</dbReference>
<dbReference type="eggNOG" id="ENOG502SKM8">
    <property type="taxonomic scope" value="Eukaryota"/>
</dbReference>
<evidence type="ECO:0000256" key="3">
    <source>
        <dbReference type="ARBA" id="ARBA00022692"/>
    </source>
</evidence>
<keyword evidence="14" id="KW-1185">Reference proteome</keyword>
<keyword evidence="8 10" id="KW-0675">Receptor</keyword>
<dbReference type="InterPro" id="IPR017452">
    <property type="entry name" value="GPCR_Rhodpsn_7TM"/>
</dbReference>
<dbReference type="OMA" id="FCRNMAF"/>
<comment type="subcellular location">
    <subcellularLocation>
        <location evidence="1 11">Cell membrane</location>
        <topology evidence="1 11">Multi-pass membrane protein</topology>
    </subcellularLocation>
</comment>
<dbReference type="PROSITE" id="PS50262">
    <property type="entry name" value="G_PROTEIN_RECEP_F1_2"/>
    <property type="match status" value="1"/>
</dbReference>
<dbReference type="KEGG" id="acs:100551948"/>
<evidence type="ECO:0000256" key="8">
    <source>
        <dbReference type="ARBA" id="ARBA00023170"/>
    </source>
</evidence>
<dbReference type="Proteomes" id="UP000001646">
    <property type="component" value="Unplaced"/>
</dbReference>
<dbReference type="Ensembl" id="ENSACAT00000027150.1">
    <property type="protein sequence ID" value="ENSACAP00000018109.1"/>
    <property type="gene ID" value="ENSACAG00000023599.1"/>
</dbReference>
<dbReference type="InterPro" id="IPR000725">
    <property type="entry name" value="Olfact_rcpt"/>
</dbReference>
<protein>
    <recommendedName>
        <fullName evidence="11">Olfactory receptor</fullName>
    </recommendedName>
</protein>
<keyword evidence="5 11" id="KW-1133">Transmembrane helix</keyword>
<dbReference type="GO" id="GO:0004984">
    <property type="term" value="F:olfactory receptor activity"/>
    <property type="evidence" value="ECO:0000318"/>
    <property type="project" value="GO_Central"/>
</dbReference>
<gene>
    <name evidence="13" type="primary">LOC100551948</name>
</gene>
<keyword evidence="11" id="KW-0716">Sensory transduction</keyword>
<dbReference type="GO" id="GO:0004930">
    <property type="term" value="F:G protein-coupled receptor activity"/>
    <property type="evidence" value="ECO:0007669"/>
    <property type="project" value="UniProtKB-KW"/>
</dbReference>
<reference evidence="13" key="1">
    <citation type="submission" date="2009-12" db="EMBL/GenBank/DDBJ databases">
        <title>The Genome Sequence of Anolis carolinensis (Green Anole Lizard).</title>
        <authorList>
            <consortium name="The Genome Sequencing Platform"/>
            <person name="Di Palma F."/>
            <person name="Alfoldi J."/>
            <person name="Heiman D."/>
            <person name="Young S."/>
            <person name="Grabherr M."/>
            <person name="Johnson J."/>
            <person name="Lander E.S."/>
            <person name="Lindblad-Toh K."/>
        </authorList>
    </citation>
    <scope>NUCLEOTIDE SEQUENCE [LARGE SCALE GENOMIC DNA]</scope>
    <source>
        <strain evidence="13">JBL SC #1</strain>
    </source>
</reference>
<evidence type="ECO:0000256" key="4">
    <source>
        <dbReference type="ARBA" id="ARBA00022725"/>
    </source>
</evidence>
<evidence type="ECO:0000259" key="12">
    <source>
        <dbReference type="PROSITE" id="PS50262"/>
    </source>
</evidence>
<dbReference type="SUPFAM" id="SSF81321">
    <property type="entry name" value="Family A G protein-coupled receptor-like"/>
    <property type="match status" value="1"/>
</dbReference>
<evidence type="ECO:0000256" key="10">
    <source>
        <dbReference type="RuleBase" id="RU000688"/>
    </source>
</evidence>
<reference evidence="13" key="3">
    <citation type="submission" date="2025-09" db="UniProtKB">
        <authorList>
            <consortium name="Ensembl"/>
        </authorList>
    </citation>
    <scope>IDENTIFICATION</scope>
</reference>
<dbReference type="GeneID" id="100551948"/>
<dbReference type="FunFam" id="1.20.1070.10:FF:000015">
    <property type="entry name" value="Olfactory receptor"/>
    <property type="match status" value="1"/>
</dbReference>
<reference evidence="13" key="2">
    <citation type="submission" date="2025-08" db="UniProtKB">
        <authorList>
            <consortium name="Ensembl"/>
        </authorList>
    </citation>
    <scope>IDENTIFICATION</scope>
</reference>
<dbReference type="GO" id="GO:0005549">
    <property type="term" value="F:odorant binding"/>
    <property type="evidence" value="ECO:0000318"/>
    <property type="project" value="GO_Central"/>
</dbReference>
<feature type="transmembrane region" description="Helical" evidence="11">
    <location>
        <begin position="101"/>
        <end position="123"/>
    </location>
</feature>
<evidence type="ECO:0000256" key="7">
    <source>
        <dbReference type="ARBA" id="ARBA00023136"/>
    </source>
</evidence>
<keyword evidence="2 11" id="KW-1003">Cell membrane</keyword>
<keyword evidence="9 10" id="KW-0807">Transducer</keyword>
<dbReference type="Pfam" id="PF13853">
    <property type="entry name" value="7tm_4"/>
    <property type="match status" value="1"/>
</dbReference>
<dbReference type="HOGENOM" id="CLU_012526_1_0_1"/>
<dbReference type="GeneTree" id="ENSGT01150000286948"/>
<keyword evidence="6 10" id="KW-0297">G-protein coupled receptor</keyword>
<keyword evidence="7 11" id="KW-0472">Membrane</keyword>